<dbReference type="RefSeq" id="WP_075608675.1">
    <property type="nucleotide sequence ID" value="NZ_CP052766.1"/>
</dbReference>
<dbReference type="Proteomes" id="UP000219285">
    <property type="component" value="Chromosome"/>
</dbReference>
<dbReference type="KEGG" id="apel:CA267_004055"/>
<keyword evidence="4 5" id="KW-0173">Coenzyme A biosynthesis</keyword>
<evidence type="ECO:0000256" key="5">
    <source>
        <dbReference type="HAMAP-Rule" id="MF_00376"/>
    </source>
</evidence>
<dbReference type="AlphaFoldDB" id="A0A6M4MA30"/>
<dbReference type="PANTHER" id="PTHR10695:SF46">
    <property type="entry name" value="BIFUNCTIONAL COENZYME A SYNTHASE-RELATED"/>
    <property type="match status" value="1"/>
</dbReference>
<evidence type="ECO:0000256" key="4">
    <source>
        <dbReference type="ARBA" id="ARBA00022993"/>
    </source>
</evidence>
<comment type="pathway">
    <text evidence="5">Cofactor biosynthesis; coenzyme A biosynthesis; CoA from (R)-pantothenate: step 5/5.</text>
</comment>
<evidence type="ECO:0000256" key="3">
    <source>
        <dbReference type="ARBA" id="ARBA00022840"/>
    </source>
</evidence>
<comment type="subcellular location">
    <subcellularLocation>
        <location evidence="5">Cytoplasm</location>
    </subcellularLocation>
</comment>
<evidence type="ECO:0000256" key="6">
    <source>
        <dbReference type="NCBIfam" id="TIGR00152"/>
    </source>
</evidence>
<sequence length="211" mass="22343">MSTISPSHKFVVGLTGGIGSGKTAVSDGFLALGVDVIDADIVARQVVEPGSSALKSIAANFGSEILLSDGALNRAALRQTVFSNEKHKKWLNALLHPVIREKMLADIATTTSAYCILAVPLLLENKLNTITNRVLVVDCPADLQLQRALARDGSDETTIKNIMASQISRNARLAAADDIIDNSGDFSALPAQIAALHQQYLELCHGANPTS</sequence>
<keyword evidence="3 5" id="KW-0067">ATP-binding</keyword>
<keyword evidence="5 7" id="KW-0808">Transferase</keyword>
<evidence type="ECO:0000313" key="7">
    <source>
        <dbReference type="EMBL" id="QJR80012.1"/>
    </source>
</evidence>
<dbReference type="SUPFAM" id="SSF52540">
    <property type="entry name" value="P-loop containing nucleoside triphosphate hydrolases"/>
    <property type="match status" value="1"/>
</dbReference>
<reference evidence="8" key="1">
    <citation type="submission" date="2014-12" db="EMBL/GenBank/DDBJ databases">
        <title>Complete genome sequence of a multi-drug resistant Klebsiella pneumoniae.</title>
        <authorList>
            <person name="Hua X."/>
            <person name="Chen Q."/>
            <person name="Li X."/>
            <person name="Feng Y."/>
            <person name="Ruan Z."/>
            <person name="Yu Y."/>
        </authorList>
    </citation>
    <scope>NUCLEOTIDE SEQUENCE [LARGE SCALE GENOMIC DNA]</scope>
    <source>
        <strain evidence="8">5.12</strain>
    </source>
</reference>
<dbReference type="InterPro" id="IPR027417">
    <property type="entry name" value="P-loop_NTPase"/>
</dbReference>
<name>A0A6M4MA30_9ALTE</name>
<dbReference type="PANTHER" id="PTHR10695">
    <property type="entry name" value="DEPHOSPHO-COA KINASE-RELATED"/>
    <property type="match status" value="1"/>
</dbReference>
<dbReference type="HAMAP" id="MF_00376">
    <property type="entry name" value="Dephospho_CoA_kinase"/>
    <property type="match status" value="1"/>
</dbReference>
<evidence type="ECO:0000313" key="8">
    <source>
        <dbReference type="Proteomes" id="UP000219285"/>
    </source>
</evidence>
<proteinExistence type="inferred from homology"/>
<dbReference type="OrthoDB" id="9812943at2"/>
<accession>A0A6M4MA30</accession>
<keyword evidence="2 5" id="KW-0547">Nucleotide-binding</keyword>
<comment type="function">
    <text evidence="5">Catalyzes the phosphorylation of the 3'-hydroxyl group of dephosphocoenzyme A to form coenzyme A.</text>
</comment>
<comment type="similarity">
    <text evidence="1 5">Belongs to the CoaE family.</text>
</comment>
<feature type="binding site" evidence="5">
    <location>
        <begin position="19"/>
        <end position="24"/>
    </location>
    <ligand>
        <name>ATP</name>
        <dbReference type="ChEBI" id="CHEBI:30616"/>
    </ligand>
</feature>
<gene>
    <name evidence="5 7" type="primary">coaE</name>
    <name evidence="7" type="ORF">CA267_004055</name>
</gene>
<dbReference type="GO" id="GO:0005524">
    <property type="term" value="F:ATP binding"/>
    <property type="evidence" value="ECO:0007669"/>
    <property type="project" value="UniProtKB-UniRule"/>
</dbReference>
<protein>
    <recommendedName>
        <fullName evidence="5 6">Dephospho-CoA kinase</fullName>
        <ecNumber evidence="5 6">2.7.1.24</ecNumber>
    </recommendedName>
    <alternativeName>
        <fullName evidence="5">Dephosphocoenzyme A kinase</fullName>
    </alternativeName>
</protein>
<dbReference type="GO" id="GO:0004140">
    <property type="term" value="F:dephospho-CoA kinase activity"/>
    <property type="evidence" value="ECO:0007669"/>
    <property type="project" value="UniProtKB-UniRule"/>
</dbReference>
<dbReference type="Pfam" id="PF01121">
    <property type="entry name" value="CoaE"/>
    <property type="match status" value="1"/>
</dbReference>
<dbReference type="EC" id="2.7.1.24" evidence="5 6"/>
<keyword evidence="8" id="KW-1185">Reference proteome</keyword>
<keyword evidence="5 7" id="KW-0418">Kinase</keyword>
<dbReference type="GO" id="GO:0015937">
    <property type="term" value="P:coenzyme A biosynthetic process"/>
    <property type="evidence" value="ECO:0007669"/>
    <property type="project" value="UniProtKB-UniRule"/>
</dbReference>
<dbReference type="Gene3D" id="3.40.50.300">
    <property type="entry name" value="P-loop containing nucleotide triphosphate hydrolases"/>
    <property type="match status" value="1"/>
</dbReference>
<evidence type="ECO:0000256" key="2">
    <source>
        <dbReference type="ARBA" id="ARBA00022741"/>
    </source>
</evidence>
<reference evidence="7 8" key="2">
    <citation type="submission" date="2020-04" db="EMBL/GenBank/DDBJ databases">
        <title>Complete genome sequence of Alteromonas pelagimontana 5.12T.</title>
        <authorList>
            <person name="Sinha R.K."/>
            <person name="Krishnan K.P."/>
            <person name="Kurian J.P."/>
        </authorList>
    </citation>
    <scope>NUCLEOTIDE SEQUENCE [LARGE SCALE GENOMIC DNA]</scope>
    <source>
        <strain evidence="7 8">5.12</strain>
    </source>
</reference>
<dbReference type="UniPathway" id="UPA00241">
    <property type="reaction ID" value="UER00356"/>
</dbReference>
<keyword evidence="5" id="KW-0963">Cytoplasm</keyword>
<dbReference type="CDD" id="cd02022">
    <property type="entry name" value="DPCK"/>
    <property type="match status" value="1"/>
</dbReference>
<dbReference type="EMBL" id="CP052766">
    <property type="protein sequence ID" value="QJR80012.1"/>
    <property type="molecule type" value="Genomic_DNA"/>
</dbReference>
<dbReference type="PROSITE" id="PS51219">
    <property type="entry name" value="DPCK"/>
    <property type="match status" value="1"/>
</dbReference>
<dbReference type="NCBIfam" id="TIGR00152">
    <property type="entry name" value="dephospho-CoA kinase"/>
    <property type="match status" value="1"/>
</dbReference>
<evidence type="ECO:0000256" key="1">
    <source>
        <dbReference type="ARBA" id="ARBA00009018"/>
    </source>
</evidence>
<organism evidence="7 8">
    <name type="scientific">Alteromonas pelagimontana</name>
    <dbReference type="NCBI Taxonomy" id="1858656"/>
    <lineage>
        <taxon>Bacteria</taxon>
        <taxon>Pseudomonadati</taxon>
        <taxon>Pseudomonadota</taxon>
        <taxon>Gammaproteobacteria</taxon>
        <taxon>Alteromonadales</taxon>
        <taxon>Alteromonadaceae</taxon>
        <taxon>Alteromonas/Salinimonas group</taxon>
        <taxon>Alteromonas</taxon>
    </lineage>
</organism>
<comment type="catalytic activity">
    <reaction evidence="5">
        <text>3'-dephospho-CoA + ATP = ADP + CoA + H(+)</text>
        <dbReference type="Rhea" id="RHEA:18245"/>
        <dbReference type="ChEBI" id="CHEBI:15378"/>
        <dbReference type="ChEBI" id="CHEBI:30616"/>
        <dbReference type="ChEBI" id="CHEBI:57287"/>
        <dbReference type="ChEBI" id="CHEBI:57328"/>
        <dbReference type="ChEBI" id="CHEBI:456216"/>
        <dbReference type="EC" id="2.7.1.24"/>
    </reaction>
</comment>
<dbReference type="InterPro" id="IPR001977">
    <property type="entry name" value="Depp_CoAkinase"/>
</dbReference>
<dbReference type="GO" id="GO:0005737">
    <property type="term" value="C:cytoplasm"/>
    <property type="evidence" value="ECO:0007669"/>
    <property type="project" value="UniProtKB-SubCell"/>
</dbReference>